<sequence>MKLFLLLTVFYAVSAQQPKDVEFDISEKVIEKLPMNSAYIACTDEKYKYCESEFNSYIGYLGKWTDVNQFIHQINNFYKADVSSGFLSLCHARQMLFRCFGTQYESCTSRLQFLKKGANVTVAYQLSGVFNSLDFECSGGSVQATTNWGCIWNTWNSQSYHDAKATCLNIFYNNTLSTYDQVCIAGQGLAVCLSLQFSAAPAPCNINDLIWFECERTVNFFQFDGLCPNIRCQVKGNSFESQPKTIEEAFQRRLTHNEGLAEIHIPKNRRFH</sequence>
<protein>
    <submittedName>
        <fullName evidence="2">Uncharacterized protein</fullName>
    </submittedName>
</protein>
<name>A0AC35G6H8_9BILA</name>
<evidence type="ECO:0000313" key="2">
    <source>
        <dbReference type="WBParaSite" id="PS1159_v2.g24187.t1"/>
    </source>
</evidence>
<dbReference type="Proteomes" id="UP000887580">
    <property type="component" value="Unplaced"/>
</dbReference>
<organism evidence="1 2">
    <name type="scientific">Panagrolaimus sp. PS1159</name>
    <dbReference type="NCBI Taxonomy" id="55785"/>
    <lineage>
        <taxon>Eukaryota</taxon>
        <taxon>Metazoa</taxon>
        <taxon>Ecdysozoa</taxon>
        <taxon>Nematoda</taxon>
        <taxon>Chromadorea</taxon>
        <taxon>Rhabditida</taxon>
        <taxon>Tylenchina</taxon>
        <taxon>Panagrolaimomorpha</taxon>
        <taxon>Panagrolaimoidea</taxon>
        <taxon>Panagrolaimidae</taxon>
        <taxon>Panagrolaimus</taxon>
    </lineage>
</organism>
<accession>A0AC35G6H8</accession>
<evidence type="ECO:0000313" key="1">
    <source>
        <dbReference type="Proteomes" id="UP000887580"/>
    </source>
</evidence>
<proteinExistence type="predicted"/>
<dbReference type="WBParaSite" id="PS1159_v2.g24187.t1">
    <property type="protein sequence ID" value="PS1159_v2.g24187.t1"/>
    <property type="gene ID" value="PS1159_v2.g24187"/>
</dbReference>
<reference evidence="2" key="1">
    <citation type="submission" date="2022-11" db="UniProtKB">
        <authorList>
            <consortium name="WormBaseParasite"/>
        </authorList>
    </citation>
    <scope>IDENTIFICATION</scope>
</reference>